<gene>
    <name evidence="1" type="ORF">H9Y05_00245</name>
</gene>
<protein>
    <submittedName>
        <fullName evidence="1">Tetratricopeptide repeat protein</fullName>
    </submittedName>
</protein>
<comment type="caution">
    <text evidence="1">The sequence shown here is derived from an EMBL/GenBank/DDBJ whole genome shotgun (WGS) entry which is preliminary data.</text>
</comment>
<keyword evidence="2" id="KW-1185">Reference proteome</keyword>
<reference evidence="1" key="1">
    <citation type="submission" date="2020-09" db="EMBL/GenBank/DDBJ databases">
        <title>Taishania pollutisoli gen. nov., sp. nov., Isolated from Tetrabromobisphenol A-Contaminated Soil.</title>
        <authorList>
            <person name="Chen Q."/>
        </authorList>
    </citation>
    <scope>NUCLEOTIDE SEQUENCE</scope>
    <source>
        <strain evidence="1">CZZ-1</strain>
    </source>
</reference>
<sequence length="157" mass="17987">MGIFSGLFKKDKNLVAHSKDLSMEEIEKIQLSLKDKMDADVYNSTFNQACRLIPKGQYTEAITLFTAIEENTTDAHEKGNCQNQIGVCHFFLGDFEKAIEFYARSYKNGFDKNMMDDNIWEACEELMKVDGDKAKWSQYYLELIPGGKYTGKANKHV</sequence>
<organism evidence="1 2">
    <name type="scientific">Taishania pollutisoli</name>
    <dbReference type="NCBI Taxonomy" id="2766479"/>
    <lineage>
        <taxon>Bacteria</taxon>
        <taxon>Pseudomonadati</taxon>
        <taxon>Bacteroidota</taxon>
        <taxon>Flavobacteriia</taxon>
        <taxon>Flavobacteriales</taxon>
        <taxon>Crocinitomicaceae</taxon>
        <taxon>Taishania</taxon>
    </lineage>
</organism>
<evidence type="ECO:0000313" key="2">
    <source>
        <dbReference type="Proteomes" id="UP000652681"/>
    </source>
</evidence>
<dbReference type="EMBL" id="JACVEL010000001">
    <property type="protein sequence ID" value="MBC9810893.1"/>
    <property type="molecule type" value="Genomic_DNA"/>
</dbReference>
<dbReference type="RefSeq" id="WP_163492573.1">
    <property type="nucleotide sequence ID" value="NZ_JACVEL010000001.1"/>
</dbReference>
<proteinExistence type="predicted"/>
<dbReference type="SUPFAM" id="SSF48452">
    <property type="entry name" value="TPR-like"/>
    <property type="match status" value="1"/>
</dbReference>
<dbReference type="Proteomes" id="UP000652681">
    <property type="component" value="Unassembled WGS sequence"/>
</dbReference>
<evidence type="ECO:0000313" key="1">
    <source>
        <dbReference type="EMBL" id="MBC9810893.1"/>
    </source>
</evidence>
<name>A0A8J6PME6_9FLAO</name>
<dbReference type="AlphaFoldDB" id="A0A8J6PME6"/>
<dbReference type="Gene3D" id="1.25.40.10">
    <property type="entry name" value="Tetratricopeptide repeat domain"/>
    <property type="match status" value="1"/>
</dbReference>
<dbReference type="InterPro" id="IPR011990">
    <property type="entry name" value="TPR-like_helical_dom_sf"/>
</dbReference>
<accession>A0A8J6PME6</accession>